<dbReference type="EMBL" id="VEVO01000007">
    <property type="protein sequence ID" value="KAF0039319.1"/>
    <property type="molecule type" value="Genomic_DNA"/>
</dbReference>
<dbReference type="Proteomes" id="UP000438429">
    <property type="component" value="Unassembled WGS sequence"/>
</dbReference>
<accession>A0A6A4T368</accession>
<organism evidence="2 3">
    <name type="scientific">Scophthalmus maximus</name>
    <name type="common">Turbot</name>
    <name type="synonym">Psetta maxima</name>
    <dbReference type="NCBI Taxonomy" id="52904"/>
    <lineage>
        <taxon>Eukaryota</taxon>
        <taxon>Metazoa</taxon>
        <taxon>Chordata</taxon>
        <taxon>Craniata</taxon>
        <taxon>Vertebrata</taxon>
        <taxon>Euteleostomi</taxon>
        <taxon>Actinopterygii</taxon>
        <taxon>Neopterygii</taxon>
        <taxon>Teleostei</taxon>
        <taxon>Neoteleostei</taxon>
        <taxon>Acanthomorphata</taxon>
        <taxon>Carangaria</taxon>
        <taxon>Pleuronectiformes</taxon>
        <taxon>Pleuronectoidei</taxon>
        <taxon>Scophthalmidae</taxon>
        <taxon>Scophthalmus</taxon>
    </lineage>
</organism>
<sequence>MVVQFQDPEFDNELCNLSSMSELPKDKVTLKVYSKNPESYHTDSTLHSASLTASSEDIPSPTTSHPCQLPQAFNIPTFSFDVELKLKQGNEAWPEVHKLSLRVEPFLTSPKTQYQTFWIN</sequence>
<comment type="caution">
    <text evidence="2">The sequence shown here is derived from an EMBL/GenBank/DDBJ whole genome shotgun (WGS) entry which is preliminary data.</text>
</comment>
<evidence type="ECO:0000313" key="2">
    <source>
        <dbReference type="EMBL" id="KAF0039319.1"/>
    </source>
</evidence>
<dbReference type="AlphaFoldDB" id="A0A6A4T368"/>
<feature type="compositionally biased region" description="Low complexity" evidence="1">
    <location>
        <begin position="42"/>
        <end position="55"/>
    </location>
</feature>
<feature type="region of interest" description="Disordered" evidence="1">
    <location>
        <begin position="38"/>
        <end position="65"/>
    </location>
</feature>
<proteinExistence type="predicted"/>
<protein>
    <submittedName>
        <fullName evidence="2">Uncharacterized protein</fullName>
    </submittedName>
</protein>
<reference evidence="2 3" key="1">
    <citation type="submission" date="2019-06" db="EMBL/GenBank/DDBJ databases">
        <title>Draft genomes of female and male turbot (Scophthalmus maximus).</title>
        <authorList>
            <person name="Xu H."/>
            <person name="Xu X.-W."/>
            <person name="Shao C."/>
            <person name="Chen S."/>
        </authorList>
    </citation>
    <scope>NUCLEOTIDE SEQUENCE [LARGE SCALE GENOMIC DNA]</scope>
    <source>
        <strain evidence="2">Ysfricsl-2016a</strain>
        <tissue evidence="2">Blood</tissue>
    </source>
</reference>
<gene>
    <name evidence="2" type="ORF">F2P81_007554</name>
</gene>
<evidence type="ECO:0000313" key="3">
    <source>
        <dbReference type="Proteomes" id="UP000438429"/>
    </source>
</evidence>
<name>A0A6A4T368_SCOMX</name>
<evidence type="ECO:0000256" key="1">
    <source>
        <dbReference type="SAM" id="MobiDB-lite"/>
    </source>
</evidence>